<organism evidence="6 7">
    <name type="scientific">Rattus norvegicus</name>
    <name type="common">Rat</name>
    <dbReference type="NCBI Taxonomy" id="10116"/>
    <lineage>
        <taxon>Eukaryota</taxon>
        <taxon>Metazoa</taxon>
        <taxon>Chordata</taxon>
        <taxon>Craniata</taxon>
        <taxon>Vertebrata</taxon>
        <taxon>Euteleostomi</taxon>
        <taxon>Mammalia</taxon>
        <taxon>Eutheria</taxon>
        <taxon>Euarchontoglires</taxon>
        <taxon>Glires</taxon>
        <taxon>Rodentia</taxon>
        <taxon>Myomorpha</taxon>
        <taxon>Muroidea</taxon>
        <taxon>Muridae</taxon>
        <taxon>Murinae</taxon>
        <taxon>Rattus</taxon>
    </lineage>
</organism>
<dbReference type="PANTHER" id="PTHR19359">
    <property type="entry name" value="CYTOCHROME B5"/>
    <property type="match status" value="1"/>
</dbReference>
<keyword evidence="1" id="KW-0349">Heme</keyword>
<gene>
    <name evidence="6 8" type="primary">Cyb5b</name>
    <name evidence="6" type="ORF">rCG_51500</name>
</gene>
<dbReference type="InterPro" id="IPR001199">
    <property type="entry name" value="Cyt_B5-like_heme/steroid-bd"/>
</dbReference>
<proteinExistence type="inferred from homology"/>
<dbReference type="InterPro" id="IPR050668">
    <property type="entry name" value="Cytochrome_b5"/>
</dbReference>
<keyword evidence="2" id="KW-0479">Metal-binding</keyword>
<evidence type="ECO:0000256" key="4">
    <source>
        <dbReference type="ARBA" id="ARBA00038168"/>
    </source>
</evidence>
<evidence type="ECO:0000256" key="1">
    <source>
        <dbReference type="ARBA" id="ARBA00022617"/>
    </source>
</evidence>
<dbReference type="InterPro" id="IPR036400">
    <property type="entry name" value="Cyt_B5-like_heme/steroid_sf"/>
</dbReference>
<dbReference type="SUPFAM" id="SSF55856">
    <property type="entry name" value="Cytochrome b5-like heme/steroid binding domain"/>
    <property type="match status" value="1"/>
</dbReference>
<evidence type="ECO:0000256" key="2">
    <source>
        <dbReference type="ARBA" id="ARBA00022723"/>
    </source>
</evidence>
<evidence type="ECO:0000313" key="7">
    <source>
        <dbReference type="Proteomes" id="UP000234681"/>
    </source>
</evidence>
<comment type="similarity">
    <text evidence="4">Belongs to the cytochrome b5 family.</text>
</comment>
<protein>
    <submittedName>
        <fullName evidence="6">Cytochrome b5 type B, isoform CRA_b</fullName>
    </submittedName>
</protein>
<name>A6IYZ4_RAT</name>
<sequence>MATPEASGSGRNGQGSDPAVTYYRLEEVAKRNTAEETWMVIHGRVYDITRFLSEKRFYWNKLVPMQLKALKMSATPLMPGRC</sequence>
<dbReference type="Pfam" id="PF00173">
    <property type="entry name" value="Cyt-b5"/>
    <property type="match status" value="1"/>
</dbReference>
<dbReference type="Proteomes" id="UP000234681">
    <property type="component" value="Chromosome 19"/>
</dbReference>
<evidence type="ECO:0000313" key="6">
    <source>
        <dbReference type="EMBL" id="EDL92472.1"/>
    </source>
</evidence>
<dbReference type="PANTHER" id="PTHR19359:SF95">
    <property type="entry name" value="CYTOCHROME B5 TYPE B"/>
    <property type="match status" value="1"/>
</dbReference>
<dbReference type="Gene3D" id="3.10.120.10">
    <property type="entry name" value="Cytochrome b5-like heme/steroid binding domain"/>
    <property type="match status" value="1"/>
</dbReference>
<accession>A6IYZ4</accession>
<dbReference type="RGD" id="621551">
    <property type="gene designation" value="Cyb5b"/>
</dbReference>
<reference evidence="7" key="1">
    <citation type="submission" date="2005-09" db="EMBL/GenBank/DDBJ databases">
        <authorList>
            <person name="Mural R.J."/>
            <person name="Li P.W."/>
            <person name="Adams M.D."/>
            <person name="Amanatides P.G."/>
            <person name="Baden-Tillson H."/>
            <person name="Barnstead M."/>
            <person name="Chin S.H."/>
            <person name="Dew I."/>
            <person name="Evans C.A."/>
            <person name="Ferriera S."/>
            <person name="Flanigan M."/>
            <person name="Fosler C."/>
            <person name="Glodek A."/>
            <person name="Gu Z."/>
            <person name="Holt R.A."/>
            <person name="Jennings D."/>
            <person name="Kraft C.L."/>
            <person name="Lu F."/>
            <person name="Nguyen T."/>
            <person name="Nusskern D.R."/>
            <person name="Pfannkoch C.M."/>
            <person name="Sitter C."/>
            <person name="Sutton G.G."/>
            <person name="Venter J.C."/>
            <person name="Wang Z."/>
            <person name="Woodage T."/>
            <person name="Zheng X.H."/>
            <person name="Zhong F."/>
        </authorList>
    </citation>
    <scope>NUCLEOTIDE SEQUENCE [LARGE SCALE GENOMIC DNA]</scope>
    <source>
        <strain>BN</strain>
        <strain evidence="7">Sprague-Dawley</strain>
    </source>
</reference>
<dbReference type="EMBL" id="CH473972">
    <property type="protein sequence ID" value="EDL92472.1"/>
    <property type="molecule type" value="Genomic_DNA"/>
</dbReference>
<dbReference type="AlphaFoldDB" id="A6IYZ4"/>
<dbReference type="GO" id="GO:0046872">
    <property type="term" value="F:metal ion binding"/>
    <property type="evidence" value="ECO:0007669"/>
    <property type="project" value="UniProtKB-KW"/>
</dbReference>
<keyword evidence="3" id="KW-0408">Iron</keyword>
<feature type="domain" description="Cytochrome b5 heme-binding" evidence="5">
    <location>
        <begin position="20"/>
        <end position="54"/>
    </location>
</feature>
<dbReference type="PROSITE" id="PS50255">
    <property type="entry name" value="CYTOCHROME_B5_2"/>
    <property type="match status" value="1"/>
</dbReference>
<evidence type="ECO:0000259" key="5">
    <source>
        <dbReference type="PROSITE" id="PS50255"/>
    </source>
</evidence>
<evidence type="ECO:0000256" key="3">
    <source>
        <dbReference type="ARBA" id="ARBA00023004"/>
    </source>
</evidence>
<evidence type="ECO:0000313" key="8">
    <source>
        <dbReference type="RGD" id="621551"/>
    </source>
</evidence>